<organism evidence="2 3">
    <name type="scientific">Mycena albidolilacea</name>
    <dbReference type="NCBI Taxonomy" id="1033008"/>
    <lineage>
        <taxon>Eukaryota</taxon>
        <taxon>Fungi</taxon>
        <taxon>Dikarya</taxon>
        <taxon>Basidiomycota</taxon>
        <taxon>Agaricomycotina</taxon>
        <taxon>Agaricomycetes</taxon>
        <taxon>Agaricomycetidae</taxon>
        <taxon>Agaricales</taxon>
        <taxon>Marasmiineae</taxon>
        <taxon>Mycenaceae</taxon>
        <taxon>Mycena</taxon>
    </lineage>
</organism>
<accession>A0AAD7E705</accession>
<evidence type="ECO:0000256" key="1">
    <source>
        <dbReference type="SAM" id="Coils"/>
    </source>
</evidence>
<gene>
    <name evidence="2" type="ORF">DFH08DRAFT_828342</name>
</gene>
<dbReference type="Proteomes" id="UP001218218">
    <property type="component" value="Unassembled WGS sequence"/>
</dbReference>
<protein>
    <submittedName>
        <fullName evidence="2">Uncharacterized protein</fullName>
    </submittedName>
</protein>
<evidence type="ECO:0000313" key="2">
    <source>
        <dbReference type="EMBL" id="KAJ7300566.1"/>
    </source>
</evidence>
<proteinExistence type="predicted"/>
<sequence>MPIRENASTASIIARGPGGAVVMGARLRRIGIRRAVPDLEADEEEGGANVGPVVARGLSGAVVMGARFGRVGVRASASEILVVLKRQSELPGTSECREQRPHVREDQFFEMRRAPLLMIQQILREILNIRQSRMYSLVYTPFLVPLVTTYNLPPLEQKETTFSTPNMVDTNGALMFVSLGIDVQIMQISLAADTRKNDLALDLDLELYESLAEWNEHILYERRTELNERFQTFRHLQTVYMPNLRAVLTPLKHQHMDSDVYWRAETAVLFLPFEITNKAQQERACIGGLWDIEIDLTEQQHLILHASCQLEDAKHRKQEAEAALKSLQGYVPRVVGTVPAMLDAPPQPVKKGVLHTNDALTMGESVGMPEEVERILKSLEVD</sequence>
<dbReference type="EMBL" id="JARIHO010000161">
    <property type="protein sequence ID" value="KAJ7300566.1"/>
    <property type="molecule type" value="Genomic_DNA"/>
</dbReference>
<feature type="coiled-coil region" evidence="1">
    <location>
        <begin position="303"/>
        <end position="330"/>
    </location>
</feature>
<evidence type="ECO:0000313" key="3">
    <source>
        <dbReference type="Proteomes" id="UP001218218"/>
    </source>
</evidence>
<name>A0AAD7E705_9AGAR</name>
<reference evidence="2" key="1">
    <citation type="submission" date="2023-03" db="EMBL/GenBank/DDBJ databases">
        <title>Massive genome expansion in bonnet fungi (Mycena s.s.) driven by repeated elements and novel gene families across ecological guilds.</title>
        <authorList>
            <consortium name="Lawrence Berkeley National Laboratory"/>
            <person name="Harder C.B."/>
            <person name="Miyauchi S."/>
            <person name="Viragh M."/>
            <person name="Kuo A."/>
            <person name="Thoen E."/>
            <person name="Andreopoulos B."/>
            <person name="Lu D."/>
            <person name="Skrede I."/>
            <person name="Drula E."/>
            <person name="Henrissat B."/>
            <person name="Morin E."/>
            <person name="Kohler A."/>
            <person name="Barry K."/>
            <person name="LaButti K."/>
            <person name="Morin E."/>
            <person name="Salamov A."/>
            <person name="Lipzen A."/>
            <person name="Mereny Z."/>
            <person name="Hegedus B."/>
            <person name="Baldrian P."/>
            <person name="Stursova M."/>
            <person name="Weitz H."/>
            <person name="Taylor A."/>
            <person name="Grigoriev I.V."/>
            <person name="Nagy L.G."/>
            <person name="Martin F."/>
            <person name="Kauserud H."/>
        </authorList>
    </citation>
    <scope>NUCLEOTIDE SEQUENCE</scope>
    <source>
        <strain evidence="2">CBHHK002</strain>
    </source>
</reference>
<comment type="caution">
    <text evidence="2">The sequence shown here is derived from an EMBL/GenBank/DDBJ whole genome shotgun (WGS) entry which is preliminary data.</text>
</comment>
<dbReference type="AlphaFoldDB" id="A0AAD7E705"/>
<keyword evidence="3" id="KW-1185">Reference proteome</keyword>
<keyword evidence="1" id="KW-0175">Coiled coil</keyword>